<organism evidence="5 6">
    <name type="scientific">Emticicia aquatica</name>
    <dbReference type="NCBI Taxonomy" id="1681835"/>
    <lineage>
        <taxon>Bacteria</taxon>
        <taxon>Pseudomonadati</taxon>
        <taxon>Bacteroidota</taxon>
        <taxon>Cytophagia</taxon>
        <taxon>Cytophagales</taxon>
        <taxon>Leadbetterellaceae</taxon>
        <taxon>Emticicia</taxon>
    </lineage>
</organism>
<dbReference type="InterPro" id="IPR013328">
    <property type="entry name" value="6PGD_dom2"/>
</dbReference>
<gene>
    <name evidence="5" type="primary">uxaB</name>
    <name evidence="5" type="ORF">EMA8858_03323</name>
</gene>
<dbReference type="EC" id="1.1.1.58" evidence="5"/>
<keyword evidence="1 5" id="KW-0560">Oxidoreductase</keyword>
<proteinExistence type="predicted"/>
<dbReference type="Proteomes" id="UP000837932">
    <property type="component" value="Unassembled WGS sequence"/>
</dbReference>
<dbReference type="PANTHER" id="PTHR30524">
    <property type="entry name" value="MANNITOL-1-PHOSPHATE 5-DEHYDROGENASE"/>
    <property type="match status" value="1"/>
</dbReference>
<dbReference type="SUPFAM" id="SSF48179">
    <property type="entry name" value="6-phosphogluconate dehydrogenase C-terminal domain-like"/>
    <property type="match status" value="1"/>
</dbReference>
<comment type="caution">
    <text evidence="5">The sequence shown here is derived from an EMBL/GenBank/DDBJ whole genome shotgun (WGS) entry which is preliminary data.</text>
</comment>
<accession>A0ABN8EVX4</accession>
<dbReference type="Gene3D" id="3.40.50.720">
    <property type="entry name" value="NAD(P)-binding Rossmann-like Domain"/>
    <property type="match status" value="1"/>
</dbReference>
<keyword evidence="2" id="KW-0520">NAD</keyword>
<feature type="domain" description="Mannitol dehydrogenase C-terminal" evidence="4">
    <location>
        <begin position="270"/>
        <end position="472"/>
    </location>
</feature>
<dbReference type="RefSeq" id="WP_238807782.1">
    <property type="nucleotide sequence ID" value="NZ_CAKLPY010000002.1"/>
</dbReference>
<name>A0ABN8EVX4_9BACT</name>
<dbReference type="InterPro" id="IPR036291">
    <property type="entry name" value="NAD(P)-bd_dom_sf"/>
</dbReference>
<protein>
    <submittedName>
        <fullName evidence="5">Altronate oxidoreductase</fullName>
        <ecNumber evidence="5">1.1.1.58</ecNumber>
    </submittedName>
</protein>
<dbReference type="SUPFAM" id="SSF51735">
    <property type="entry name" value="NAD(P)-binding Rossmann-fold domains"/>
    <property type="match status" value="1"/>
</dbReference>
<dbReference type="PANTHER" id="PTHR30524:SF0">
    <property type="entry name" value="ALTRONATE OXIDOREDUCTASE-RELATED"/>
    <property type="match status" value="1"/>
</dbReference>
<evidence type="ECO:0000256" key="2">
    <source>
        <dbReference type="ARBA" id="ARBA00023027"/>
    </source>
</evidence>
<evidence type="ECO:0000256" key="1">
    <source>
        <dbReference type="ARBA" id="ARBA00023002"/>
    </source>
</evidence>
<dbReference type="Pfam" id="PF01232">
    <property type="entry name" value="Mannitol_dh"/>
    <property type="match status" value="1"/>
</dbReference>
<dbReference type="Pfam" id="PF08125">
    <property type="entry name" value="Mannitol_dh_C"/>
    <property type="match status" value="1"/>
</dbReference>
<sequence>MKLTKDLLTESSTLQLPEKVLQFGTGVLLRGLCDYFIDKANKQGVFNGRIVVVKSTDSGGADAFAEQDNLYTLCVRGIDKGVPTEENIICSAISRVLSAQSQWNAILETAQSSAIQVVISNTTEVGLQYVEESIRQSPPASFPAKLTAWLYERFQARQSGVVIIPTELIVGNGDKLKEIVLKLCSFNQLPTNFVEWLEKENTFCNSLVDRIVPGKPKGDALNEIQHKLGYDDELLAVAETYRLWAIQGEEKVKDVLTFATVDEGVKIAKDIEQYRELKLRMLNGTHTLMCGMAFLSGFQTVKEALADEMTEKFITNLMMSEIAPAIPYKIDAKVAQRYGRDVLDRFRNPYLDHQWISITLQYTMKMQMRNIPLLVNYYKEFSTVPQYFTRGFAAYLLFMKATKEENGKYFGEKEGVYYPIQCDSAKYFYEVWQNPKTSEVVDTVLGNQQLWGTDLRKLKGFAENVTTHLSNMMAIGVREVASALNVYA</sequence>
<evidence type="ECO:0000259" key="3">
    <source>
        <dbReference type="Pfam" id="PF01232"/>
    </source>
</evidence>
<dbReference type="NCBIfam" id="NF002969">
    <property type="entry name" value="PRK03643.1"/>
    <property type="match status" value="1"/>
</dbReference>
<keyword evidence="6" id="KW-1185">Reference proteome</keyword>
<feature type="domain" description="Mannitol dehydrogenase N-terminal" evidence="3">
    <location>
        <begin position="19"/>
        <end position="251"/>
    </location>
</feature>
<dbReference type="Gene3D" id="1.10.1040.10">
    <property type="entry name" value="N-(1-d-carboxylethyl)-l-norvaline Dehydrogenase, domain 2"/>
    <property type="match status" value="1"/>
</dbReference>
<dbReference type="GO" id="GO:0009026">
    <property type="term" value="F:tagaturonate reductase activity"/>
    <property type="evidence" value="ECO:0007669"/>
    <property type="project" value="UniProtKB-EC"/>
</dbReference>
<dbReference type="InterPro" id="IPR013131">
    <property type="entry name" value="Mannitol_DH_N"/>
</dbReference>
<dbReference type="InterPro" id="IPR013118">
    <property type="entry name" value="Mannitol_DH_C"/>
</dbReference>
<evidence type="ECO:0000313" key="6">
    <source>
        <dbReference type="Proteomes" id="UP000837932"/>
    </source>
</evidence>
<dbReference type="InterPro" id="IPR008927">
    <property type="entry name" value="6-PGluconate_DH-like_C_sf"/>
</dbReference>
<reference evidence="5" key="1">
    <citation type="submission" date="2021-12" db="EMBL/GenBank/DDBJ databases">
        <authorList>
            <person name="Rodrigo-Torres L."/>
            <person name="Arahal R. D."/>
            <person name="Lucena T."/>
        </authorList>
    </citation>
    <scope>NUCLEOTIDE SEQUENCE</scope>
    <source>
        <strain evidence="5">CECT 8858</strain>
    </source>
</reference>
<dbReference type="EMBL" id="CAKLPY010000002">
    <property type="protein sequence ID" value="CAH0997184.1"/>
    <property type="molecule type" value="Genomic_DNA"/>
</dbReference>
<evidence type="ECO:0000313" key="5">
    <source>
        <dbReference type="EMBL" id="CAH0997184.1"/>
    </source>
</evidence>
<evidence type="ECO:0000259" key="4">
    <source>
        <dbReference type="Pfam" id="PF08125"/>
    </source>
</evidence>